<evidence type="ECO:0000313" key="3">
    <source>
        <dbReference type="Proteomes" id="UP000662770"/>
    </source>
</evidence>
<dbReference type="Proteomes" id="UP000662770">
    <property type="component" value="Chromosome"/>
</dbReference>
<evidence type="ECO:0000256" key="1">
    <source>
        <dbReference type="SAM" id="MobiDB-lite"/>
    </source>
</evidence>
<evidence type="ECO:0008006" key="4">
    <source>
        <dbReference type="Google" id="ProtNLM"/>
    </source>
</evidence>
<organism evidence="2 3">
    <name type="scientific">Shewanella avicenniae</name>
    <dbReference type="NCBI Taxonomy" id="2814294"/>
    <lineage>
        <taxon>Bacteria</taxon>
        <taxon>Pseudomonadati</taxon>
        <taxon>Pseudomonadota</taxon>
        <taxon>Gammaproteobacteria</taxon>
        <taxon>Alteromonadales</taxon>
        <taxon>Shewanellaceae</taxon>
        <taxon>Shewanella</taxon>
    </lineage>
</organism>
<evidence type="ECO:0000313" key="2">
    <source>
        <dbReference type="EMBL" id="QSX35317.1"/>
    </source>
</evidence>
<protein>
    <recommendedName>
        <fullName evidence="4">Cellulose biosynthesis protein BcsO</fullName>
    </recommendedName>
</protein>
<accession>A0ABX7QWB1</accession>
<feature type="compositionally biased region" description="Low complexity" evidence="1">
    <location>
        <begin position="50"/>
        <end position="78"/>
    </location>
</feature>
<proteinExistence type="predicted"/>
<feature type="region of interest" description="Disordered" evidence="1">
    <location>
        <begin position="49"/>
        <end position="113"/>
    </location>
</feature>
<reference evidence="2 3" key="1">
    <citation type="submission" date="2021-03" db="EMBL/GenBank/DDBJ databases">
        <title>Novel species identification of genus Shewanella.</title>
        <authorList>
            <person name="Liu G."/>
            <person name="Zhang Q."/>
        </authorList>
    </citation>
    <scope>NUCLEOTIDE SEQUENCE [LARGE SCALE GENOMIC DNA]</scope>
    <source>
        <strain evidence="2 3">FJAT-51800</strain>
    </source>
</reference>
<sequence>MNSYDDIDALKSKVGQGELEFQTFSDKSVVVTSAWPLLNELLHRRDTLHQSQVSARASQASMTTPAAAPAPNRVAPQVSPAADIAEPLAEAQSTSVASDKATDLSSILKKVSK</sequence>
<gene>
    <name evidence="2" type="ORF">JYB87_09045</name>
</gene>
<name>A0ABX7QWB1_9GAMM</name>
<dbReference type="RefSeq" id="WP_207356511.1">
    <property type="nucleotide sequence ID" value="NZ_CP071503.1"/>
</dbReference>
<keyword evidence="3" id="KW-1185">Reference proteome</keyword>
<dbReference type="EMBL" id="CP071503">
    <property type="protein sequence ID" value="QSX35317.1"/>
    <property type="molecule type" value="Genomic_DNA"/>
</dbReference>